<dbReference type="Proteomes" id="UP000007652">
    <property type="component" value="Unassembled WGS sequence"/>
</dbReference>
<dbReference type="EC" id="3.4.21.-" evidence="4"/>
<dbReference type="OrthoDB" id="9758917at2"/>
<evidence type="ECO:0000313" key="5">
    <source>
        <dbReference type="Proteomes" id="UP000007652"/>
    </source>
</evidence>
<dbReference type="GO" id="GO:0004252">
    <property type="term" value="F:serine-type endopeptidase activity"/>
    <property type="evidence" value="ECO:0007669"/>
    <property type="project" value="InterPro"/>
</dbReference>
<keyword evidence="1 4" id="KW-0645">Protease</keyword>
<dbReference type="AlphaFoldDB" id="I7K640"/>
<dbReference type="InterPro" id="IPR009003">
    <property type="entry name" value="Peptidase_S1_PA"/>
</dbReference>
<dbReference type="SMART" id="SM00228">
    <property type="entry name" value="PDZ"/>
    <property type="match status" value="1"/>
</dbReference>
<evidence type="ECO:0000313" key="4">
    <source>
        <dbReference type="EMBL" id="CCJ33024.1"/>
    </source>
</evidence>
<dbReference type="InterPro" id="IPR036034">
    <property type="entry name" value="PDZ_sf"/>
</dbReference>
<organism evidence="4 5">
    <name type="scientific">Caloramator australicus RC3</name>
    <dbReference type="NCBI Taxonomy" id="857293"/>
    <lineage>
        <taxon>Bacteria</taxon>
        <taxon>Bacillati</taxon>
        <taxon>Bacillota</taxon>
        <taxon>Clostridia</taxon>
        <taxon>Eubacteriales</taxon>
        <taxon>Clostridiaceae</taxon>
        <taxon>Caloramator</taxon>
    </lineage>
</organism>
<dbReference type="Gene3D" id="2.40.10.120">
    <property type="match status" value="1"/>
</dbReference>
<dbReference type="PANTHER" id="PTHR43343">
    <property type="entry name" value="PEPTIDASE S12"/>
    <property type="match status" value="1"/>
</dbReference>
<dbReference type="InterPro" id="IPR001478">
    <property type="entry name" value="PDZ"/>
</dbReference>
<keyword evidence="5" id="KW-1185">Reference proteome</keyword>
<dbReference type="Gene3D" id="2.30.42.10">
    <property type="match status" value="1"/>
</dbReference>
<name>I7K640_9CLOT</name>
<dbReference type="SUPFAM" id="SSF50156">
    <property type="entry name" value="PDZ domain-like"/>
    <property type="match status" value="1"/>
</dbReference>
<protein>
    <submittedName>
        <fullName evidence="4">Serine protease, DegP/HtrA, do-like</fullName>
        <ecNumber evidence="4">3.4.21.-</ecNumber>
    </submittedName>
</protein>
<dbReference type="EMBL" id="CAKP01000046">
    <property type="protein sequence ID" value="CCJ33024.1"/>
    <property type="molecule type" value="Genomic_DNA"/>
</dbReference>
<dbReference type="Pfam" id="PF13180">
    <property type="entry name" value="PDZ_2"/>
    <property type="match status" value="1"/>
</dbReference>
<evidence type="ECO:0000256" key="2">
    <source>
        <dbReference type="ARBA" id="ARBA00022801"/>
    </source>
</evidence>
<dbReference type="GO" id="GO:0006508">
    <property type="term" value="P:proteolysis"/>
    <property type="evidence" value="ECO:0007669"/>
    <property type="project" value="UniProtKB-KW"/>
</dbReference>
<dbReference type="PANTHER" id="PTHR43343:SF3">
    <property type="entry name" value="PROTEASE DO-LIKE 8, CHLOROPLASTIC"/>
    <property type="match status" value="1"/>
</dbReference>
<dbReference type="eggNOG" id="COG0265">
    <property type="taxonomic scope" value="Bacteria"/>
</dbReference>
<dbReference type="RefSeq" id="WP_008908298.1">
    <property type="nucleotide sequence ID" value="NZ_CAKP01000046.1"/>
</dbReference>
<gene>
    <name evidence="4" type="ORF">CAAU_0940</name>
</gene>
<dbReference type="SUPFAM" id="SSF50494">
    <property type="entry name" value="Trypsin-like serine proteases"/>
    <property type="match status" value="1"/>
</dbReference>
<dbReference type="STRING" id="857293.CAAU_0940"/>
<evidence type="ECO:0000256" key="1">
    <source>
        <dbReference type="ARBA" id="ARBA00022670"/>
    </source>
</evidence>
<evidence type="ECO:0000259" key="3">
    <source>
        <dbReference type="PROSITE" id="PS50106"/>
    </source>
</evidence>
<accession>I7K640</accession>
<dbReference type="InterPro" id="IPR051201">
    <property type="entry name" value="Chloro_Bact_Ser_Proteases"/>
</dbReference>
<dbReference type="PROSITE" id="PS50106">
    <property type="entry name" value="PDZ"/>
    <property type="match status" value="1"/>
</dbReference>
<dbReference type="InterPro" id="IPR001940">
    <property type="entry name" value="Peptidase_S1C"/>
</dbReference>
<keyword evidence="2 4" id="KW-0378">Hydrolase</keyword>
<proteinExistence type="predicted"/>
<reference evidence="4 5" key="1">
    <citation type="journal article" date="2011" name="J. Bacteriol.">
        <title>Draft genome sequence of Caloramator australicus strain RC3T, a thermoanaerobe from the Great Artesian Basin of Australia.</title>
        <authorList>
            <person name="Ogg C.D."/>
            <person name="Patel B.K.C."/>
        </authorList>
    </citation>
    <scope>NUCLEOTIDE SEQUENCE [LARGE SCALE GENOMIC DNA]</scope>
    <source>
        <strain evidence="4 5">RC3</strain>
    </source>
</reference>
<feature type="domain" description="PDZ" evidence="3">
    <location>
        <begin position="275"/>
        <end position="365"/>
    </location>
</feature>
<dbReference type="Pfam" id="PF13365">
    <property type="entry name" value="Trypsin_2"/>
    <property type="match status" value="1"/>
</dbReference>
<comment type="caution">
    <text evidence="4">The sequence shown here is derived from an EMBL/GenBank/DDBJ whole genome shotgun (WGS) entry which is preliminary data.</text>
</comment>
<dbReference type="PRINTS" id="PR00834">
    <property type="entry name" value="PROTEASES2C"/>
</dbReference>
<sequence length="378" mass="40786">MRKNFKIIFTTALISSLLTTSIMGSIFYFGFYNKTNKNYTPYQPISTNYTLTTSQNITNTNTGLTIPQIVKKVSPSIVAIRMSITIPNRINQVMSQNKSEGSGIIFDKNGYIMTNYHVVEYADPKNSYSKYTTLEVFLPDGRQAKGKFIGGDRKTDLAVIKVDLSDLPVAELGDSSSIEVGELAVAIGNPLGLDFAGSVTAGIISAVNRKVQIDDRTLNLIQTDAAINPGNSGGALVNSKGQVIGINTVKISSTGLEGLGFAIPINDAKPIIDQLVMFGYVKGRPFIGISGREITETIAKMYNIPQGVYIIGVTPNTGAYKAGIQAGDILIKLAGQEIKSLKDVDAVKSRYKAGDTVDAVIYRNGKKIALKLTFSEEK</sequence>